<feature type="transmembrane region" description="Helical" evidence="5">
    <location>
        <begin position="108"/>
        <end position="130"/>
    </location>
</feature>
<reference evidence="6" key="2">
    <citation type="journal article" date="2023" name="IMA Fungus">
        <title>Comparative genomic study of the Penicillium genus elucidates a diverse pangenome and 15 lateral gene transfer events.</title>
        <authorList>
            <person name="Petersen C."/>
            <person name="Sorensen T."/>
            <person name="Nielsen M.R."/>
            <person name="Sondergaard T.E."/>
            <person name="Sorensen J.L."/>
            <person name="Fitzpatrick D.A."/>
            <person name="Frisvad J.C."/>
            <person name="Nielsen K.L."/>
        </authorList>
    </citation>
    <scope>NUCLEOTIDE SEQUENCE</scope>
    <source>
        <strain evidence="6">IBT 29677</strain>
    </source>
</reference>
<organism evidence="6 7">
    <name type="scientific">Penicillium cosmopolitanum</name>
    <dbReference type="NCBI Taxonomy" id="1131564"/>
    <lineage>
        <taxon>Eukaryota</taxon>
        <taxon>Fungi</taxon>
        <taxon>Dikarya</taxon>
        <taxon>Ascomycota</taxon>
        <taxon>Pezizomycotina</taxon>
        <taxon>Eurotiomycetes</taxon>
        <taxon>Eurotiomycetidae</taxon>
        <taxon>Eurotiales</taxon>
        <taxon>Aspergillaceae</taxon>
        <taxon>Penicillium</taxon>
    </lineage>
</organism>
<dbReference type="RefSeq" id="XP_056488630.1">
    <property type="nucleotide sequence ID" value="XM_056629328.1"/>
</dbReference>
<feature type="transmembrane region" description="Helical" evidence="5">
    <location>
        <begin position="238"/>
        <end position="257"/>
    </location>
</feature>
<dbReference type="GO" id="GO:0016020">
    <property type="term" value="C:membrane"/>
    <property type="evidence" value="ECO:0007669"/>
    <property type="project" value="UniProtKB-SubCell"/>
</dbReference>
<dbReference type="PANTHER" id="PTHR31465:SF1">
    <property type="entry name" value="PROTEIN RTA1-RELATED"/>
    <property type="match status" value="1"/>
</dbReference>
<keyword evidence="2 5" id="KW-0812">Transmembrane</keyword>
<accession>A0A9W9W0R3</accession>
<dbReference type="Proteomes" id="UP001147747">
    <property type="component" value="Unassembled WGS sequence"/>
</dbReference>
<feature type="transmembrane region" description="Helical" evidence="5">
    <location>
        <begin position="43"/>
        <end position="60"/>
    </location>
</feature>
<reference evidence="6" key="1">
    <citation type="submission" date="2022-12" db="EMBL/GenBank/DDBJ databases">
        <authorList>
            <person name="Petersen C."/>
        </authorList>
    </citation>
    <scope>NUCLEOTIDE SEQUENCE</scope>
    <source>
        <strain evidence="6">IBT 29677</strain>
    </source>
</reference>
<dbReference type="EMBL" id="JAPZBU010000006">
    <property type="protein sequence ID" value="KAJ5396578.1"/>
    <property type="molecule type" value="Genomic_DNA"/>
</dbReference>
<evidence type="ECO:0008006" key="8">
    <source>
        <dbReference type="Google" id="ProtNLM"/>
    </source>
</evidence>
<name>A0A9W9W0R3_9EURO</name>
<feature type="transmembrane region" description="Helical" evidence="5">
    <location>
        <begin position="150"/>
        <end position="174"/>
    </location>
</feature>
<comment type="caution">
    <text evidence="6">The sequence shown here is derived from an EMBL/GenBank/DDBJ whole genome shotgun (WGS) entry which is preliminary data.</text>
</comment>
<keyword evidence="4 5" id="KW-0472">Membrane</keyword>
<evidence type="ECO:0000256" key="1">
    <source>
        <dbReference type="ARBA" id="ARBA00004141"/>
    </source>
</evidence>
<dbReference type="Pfam" id="PF04479">
    <property type="entry name" value="RTA1"/>
    <property type="match status" value="1"/>
</dbReference>
<evidence type="ECO:0000256" key="4">
    <source>
        <dbReference type="ARBA" id="ARBA00023136"/>
    </source>
</evidence>
<feature type="transmembrane region" description="Helical" evidence="5">
    <location>
        <begin position="72"/>
        <end position="96"/>
    </location>
</feature>
<evidence type="ECO:0000256" key="2">
    <source>
        <dbReference type="ARBA" id="ARBA00022692"/>
    </source>
</evidence>
<feature type="transmembrane region" description="Helical" evidence="5">
    <location>
        <begin position="15"/>
        <end position="34"/>
    </location>
</feature>
<keyword evidence="7" id="KW-1185">Reference proteome</keyword>
<evidence type="ECO:0000256" key="3">
    <source>
        <dbReference type="ARBA" id="ARBA00022989"/>
    </source>
</evidence>
<evidence type="ECO:0000256" key="5">
    <source>
        <dbReference type="SAM" id="Phobius"/>
    </source>
</evidence>
<dbReference type="OrthoDB" id="3358017at2759"/>
<keyword evidence="3 5" id="KW-1133">Transmembrane helix</keyword>
<protein>
    <recommendedName>
        <fullName evidence="8">RTA1 like protein</fullName>
    </recommendedName>
</protein>
<evidence type="ECO:0000313" key="7">
    <source>
        <dbReference type="Proteomes" id="UP001147747"/>
    </source>
</evidence>
<comment type="subcellular location">
    <subcellularLocation>
        <location evidence="1">Membrane</location>
        <topology evidence="1">Multi-pass membrane protein</topology>
    </subcellularLocation>
</comment>
<evidence type="ECO:0000313" key="6">
    <source>
        <dbReference type="EMBL" id="KAJ5396578.1"/>
    </source>
</evidence>
<dbReference type="AlphaFoldDB" id="A0A9W9W0R3"/>
<sequence>MGASDFVLYEYTPSLVAAVIFAALFFLTTVLHLWQRIRAHSNYFNPFIVGGIFQVIGYGARCVSHFNKTSTIAYAMQSLFLLLAPILYAASIYMVLGRVIRFVRGEHMSYIPVGIMTKVFVGGDILSFLLQAAGGGIMTGGSKSSFTIGQWVIVGGLCVQLVFFGAFLVSALIFHSKILRHPTAESEQKMHLGSFWPRDWRGVLFACYVASVLILIRSVYRLVEFIQGQQGYVMTHEVFLYVFDATMMYFVMVLMNLRHPAHVLQQQNPSDSTEQKA</sequence>
<feature type="transmembrane region" description="Helical" evidence="5">
    <location>
        <begin position="200"/>
        <end position="218"/>
    </location>
</feature>
<dbReference type="PANTHER" id="PTHR31465">
    <property type="entry name" value="PROTEIN RTA1-RELATED"/>
    <property type="match status" value="1"/>
</dbReference>
<proteinExistence type="predicted"/>
<gene>
    <name evidence="6" type="ORF">N7509_004691</name>
</gene>
<dbReference type="InterPro" id="IPR007568">
    <property type="entry name" value="RTA1"/>
</dbReference>
<dbReference type="GeneID" id="81368308"/>